<dbReference type="InterPro" id="IPR001525">
    <property type="entry name" value="C5_MeTfrase"/>
</dbReference>
<organism evidence="4 5">
    <name type="scientific">Prorocentrum cordatum</name>
    <dbReference type="NCBI Taxonomy" id="2364126"/>
    <lineage>
        <taxon>Eukaryota</taxon>
        <taxon>Sar</taxon>
        <taxon>Alveolata</taxon>
        <taxon>Dinophyceae</taxon>
        <taxon>Prorocentrales</taxon>
        <taxon>Prorocentraceae</taxon>
        <taxon>Prorocentrum</taxon>
    </lineage>
</organism>
<accession>A0ABN9XNS9</accession>
<sequence>AERLGPWRPRSGLRLQRGVARPRCAAQPRWRRGRCEASASPTARAEAEAAPAATRRRAPTAASPSRKAAGAEGAAEAAEADGGVQPHGSANLRCGAPARVGGSRKGERLAPGDRAAAGLDDDDDIAADSRHEAGRPAGEWYQGETWPTAATSGPRKGQPPIIEVEMDGLATSKVLGQAAQDDGTVPDPMYGEPPPLWEAACMGAEKPAQRRELAVAFDDPVRTPVLHFCSVAAHADECRLGEDLVDAQVLHVGRWRCAALPFRGYAGEEHARDQEDQAIADARRVQGRPAKRSSPPGPPPGHRGERGTGAEGSKSDARREGPGGGASAHARDRGLSARLGELRERAAQRGRPAGKSGRLRSAPARIRSNGPEDEGERGALVEAKSAERSHSPRRGEARDRAPSAPAEGRASLSSKILDKAKSRGTSSQRACSAGGGGSSRVSPPRKAKREKKKRREESDGSASSEGSSSKRFRDARLSARDKAKRLVERKPGVITERALTKMRSYLISKGRAFEDDTAPCMLNYFTSVYLPSCQGKLHARNELETRTLATAVDAVLEADLGAATDVLTQQCKSIEQLHADGGKWKVARQALVVGDGRVSITGDRDREAFLRDEKRDMHYRKLEGQATREAAETDQARAPGCSTPAAQRGGKARPGLEALRGLIDPAELSGLGLPAIGPLLARRPPLRASPGVGCSAAASHGRGPMPMAVGGESGWGEEHRQTAAYRQLEREGDDVGRHRAHPVPDGLEVWFELVMRALDTAWSARRSCWPGDASSGVKRKGAKPSGTQVQMFWNLERTVESFLAAGPKLPEQTAATFLTSRQVTYSGEAVRTAEDLSWPRVLPSLPPLARCASLDVVSLCDTRMQEWFSRPELTLVPLESVSERPRPGRVMREPPSRIPQGEVSSNVGWRCRFESRLIMNLTATNSLTVDFGGDIAALPYFAQWRSLIIGPGEELTWSFDDLQGAFYLFRLPKCWAPLFAFDVKFTPQELGLQGHWPSSVYLGAVMMPMGYKNAMGLVQYLHRRMLVQGLQSPHGLPQAREIRKDRGVPALRVGGGTCDVWQVHCDGADYAEKAARAKYRALDVPLSEENGTIVSHCQRLGLAVQLTLHLLCSKVSRKDVQVVAGHWCHLDCFRRECSCVFTRVWKLINAWTGPPRQYLSPAVSAELFLALCLLPLYQFDLGCPVSPMVTCSDASETSGGACWSDKVCRDEVGLVELFSGIGGGRMAFDRLGTEVAAHATAELLPEARRVSHQQWPSAIELGDVTKITLKTIKAVMSTAPQLRVVFVLGGPPCQGVARINAFGQGWAEDRARLVQELPRVAGLVRAALPDVQAFTLGENVSSMTAADRGRFSQVMGVVPVELCASGCSPVKRPRLHGVDWPLGPETSDFQHQQKDEVIEAVLTGSWPSWAEQLEQGARRPRGEKGAWATFVRPIPRERPPPSPAGLGVTDQAARERWAADKHRYPPYQHRRDNLVEASAASARTWESGAKHKLRPLTSRERAVRRGFPWNHCSWAVPKSESGSIHEDVKCSLLGNSFSVPVVAFLLGRGLVAAGVLSEPPTVAECWGDPGGEGSLYLELLLDAPAAEATPDQVHRALCESLVRNAIFKGSDVRAATGGLWKPAGWPRRGVDADRWLWRTCLSFKQGGAHIDVLELQALLTAVSRRMRSRANIRTRFIHFCGSQVSIAVACKGRSHSRQLQSILMRWNALLLATSSHPFWVFVRSELNLADAPSRRPAGTQLRPRGTGGFRRAFGRLVQCIGADPDWYKPHQPTARICIQDGVATLERHGLSAK</sequence>
<feature type="region of interest" description="Disordered" evidence="3">
    <location>
        <begin position="625"/>
        <end position="652"/>
    </location>
</feature>
<evidence type="ECO:0000256" key="2">
    <source>
        <dbReference type="ARBA" id="ARBA00022679"/>
    </source>
</evidence>
<feature type="region of interest" description="Disordered" evidence="3">
    <location>
        <begin position="1"/>
        <end position="158"/>
    </location>
</feature>
<comment type="caution">
    <text evidence="4">The sequence shown here is derived from an EMBL/GenBank/DDBJ whole genome shotgun (WGS) entry which is preliminary data.</text>
</comment>
<evidence type="ECO:0000256" key="1">
    <source>
        <dbReference type="ARBA" id="ARBA00022603"/>
    </source>
</evidence>
<feature type="compositionally biased region" description="Basic and acidic residues" evidence="3">
    <location>
        <begin position="376"/>
        <end position="401"/>
    </location>
</feature>
<feature type="compositionally biased region" description="Basic residues" evidence="3">
    <location>
        <begin position="443"/>
        <end position="454"/>
    </location>
</feature>
<dbReference type="Gene3D" id="3.40.50.150">
    <property type="entry name" value="Vaccinia Virus protein VP39"/>
    <property type="match status" value="1"/>
</dbReference>
<dbReference type="SUPFAM" id="SSF53335">
    <property type="entry name" value="S-adenosyl-L-methionine-dependent methyltransferases"/>
    <property type="match status" value="1"/>
</dbReference>
<protein>
    <recommendedName>
        <fullName evidence="6">DNA (cytosine-5-)-methyltransferase</fullName>
    </recommendedName>
</protein>
<evidence type="ECO:0000313" key="4">
    <source>
        <dbReference type="EMBL" id="CAK0901564.1"/>
    </source>
</evidence>
<reference evidence="4" key="1">
    <citation type="submission" date="2023-10" db="EMBL/GenBank/DDBJ databases">
        <authorList>
            <person name="Chen Y."/>
            <person name="Shah S."/>
            <person name="Dougan E. K."/>
            <person name="Thang M."/>
            <person name="Chan C."/>
        </authorList>
    </citation>
    <scope>NUCLEOTIDE SEQUENCE [LARGE SCALE GENOMIC DNA]</scope>
</reference>
<dbReference type="Pfam" id="PF00145">
    <property type="entry name" value="DNA_methylase"/>
    <property type="match status" value="1"/>
</dbReference>
<keyword evidence="5" id="KW-1185">Reference proteome</keyword>
<dbReference type="EMBL" id="CAUYUJ010020948">
    <property type="protein sequence ID" value="CAK0901564.1"/>
    <property type="molecule type" value="Genomic_DNA"/>
</dbReference>
<gene>
    <name evidence="4" type="ORF">PCOR1329_LOCUS78480</name>
</gene>
<feature type="compositionally biased region" description="Basic and acidic residues" evidence="3">
    <location>
        <begin position="329"/>
        <end position="347"/>
    </location>
</feature>
<evidence type="ECO:0008006" key="6">
    <source>
        <dbReference type="Google" id="ProtNLM"/>
    </source>
</evidence>
<keyword evidence="1" id="KW-0489">Methyltransferase</keyword>
<feature type="compositionally biased region" description="Low complexity" evidence="3">
    <location>
        <begin position="36"/>
        <end position="83"/>
    </location>
</feature>
<proteinExistence type="predicted"/>
<evidence type="ECO:0000256" key="3">
    <source>
        <dbReference type="SAM" id="MobiDB-lite"/>
    </source>
</evidence>
<feature type="compositionally biased region" description="Basic and acidic residues" evidence="3">
    <location>
        <begin position="302"/>
        <end position="321"/>
    </location>
</feature>
<keyword evidence="2" id="KW-0808">Transferase</keyword>
<feature type="non-terminal residue" evidence="4">
    <location>
        <position position="1793"/>
    </location>
</feature>
<feature type="compositionally biased region" description="Low complexity" evidence="3">
    <location>
        <begin position="460"/>
        <end position="469"/>
    </location>
</feature>
<feature type="region of interest" description="Disordered" evidence="3">
    <location>
        <begin position="284"/>
        <end position="477"/>
    </location>
</feature>
<dbReference type="InterPro" id="IPR029063">
    <property type="entry name" value="SAM-dependent_MTases_sf"/>
</dbReference>
<evidence type="ECO:0000313" key="5">
    <source>
        <dbReference type="Proteomes" id="UP001189429"/>
    </source>
</evidence>
<name>A0ABN9XNS9_9DINO</name>
<dbReference type="Proteomes" id="UP001189429">
    <property type="component" value="Unassembled WGS sequence"/>
</dbReference>
<feature type="non-terminal residue" evidence="4">
    <location>
        <position position="1"/>
    </location>
</feature>